<organism evidence="1">
    <name type="scientific">Rhizophora mucronata</name>
    <name type="common">Asiatic mangrove</name>
    <dbReference type="NCBI Taxonomy" id="61149"/>
    <lineage>
        <taxon>Eukaryota</taxon>
        <taxon>Viridiplantae</taxon>
        <taxon>Streptophyta</taxon>
        <taxon>Embryophyta</taxon>
        <taxon>Tracheophyta</taxon>
        <taxon>Spermatophyta</taxon>
        <taxon>Magnoliopsida</taxon>
        <taxon>eudicotyledons</taxon>
        <taxon>Gunneridae</taxon>
        <taxon>Pentapetalae</taxon>
        <taxon>rosids</taxon>
        <taxon>fabids</taxon>
        <taxon>Malpighiales</taxon>
        <taxon>Rhizophoraceae</taxon>
        <taxon>Rhizophora</taxon>
    </lineage>
</organism>
<sequence>MPKMLYTLSLLLNISFHAINIPKLDIHYSIATHVGD</sequence>
<evidence type="ECO:0000313" key="1">
    <source>
        <dbReference type="EMBL" id="MBW91044.1"/>
    </source>
</evidence>
<protein>
    <submittedName>
        <fullName evidence="1">Uncharacterized protein</fullName>
    </submittedName>
</protein>
<dbReference type="AlphaFoldDB" id="A0A2P2JC21"/>
<reference evidence="1" key="1">
    <citation type="submission" date="2018-02" db="EMBL/GenBank/DDBJ databases">
        <title>Rhizophora mucronata_Transcriptome.</title>
        <authorList>
            <person name="Meera S.P."/>
            <person name="Sreeshan A."/>
            <person name="Augustine A."/>
        </authorList>
    </citation>
    <scope>NUCLEOTIDE SEQUENCE</scope>
    <source>
        <tissue evidence="1">Leaf</tissue>
    </source>
</reference>
<name>A0A2P2JC21_RHIMU</name>
<accession>A0A2P2JC21</accession>
<proteinExistence type="predicted"/>
<dbReference type="EMBL" id="GGEC01010561">
    <property type="protein sequence ID" value="MBW91044.1"/>
    <property type="molecule type" value="Transcribed_RNA"/>
</dbReference>